<keyword evidence="3" id="KW-0732">Signal</keyword>
<proteinExistence type="evidence at transcript level"/>
<dbReference type="EMBL" id="GANP01011999">
    <property type="protein sequence ID" value="JAB72469.1"/>
    <property type="molecule type" value="mRNA"/>
</dbReference>
<evidence type="ECO:0000313" key="4">
    <source>
        <dbReference type="EMBL" id="JAB72469.1"/>
    </source>
</evidence>
<keyword evidence="2" id="KW-0472">Membrane</keyword>
<evidence type="ECO:0000256" key="1">
    <source>
        <dbReference type="SAM" id="MobiDB-lite"/>
    </source>
</evidence>
<feature type="signal peptide" evidence="3">
    <location>
        <begin position="1"/>
        <end position="18"/>
    </location>
</feature>
<feature type="region of interest" description="Disordered" evidence="1">
    <location>
        <begin position="119"/>
        <end position="156"/>
    </location>
</feature>
<keyword evidence="2" id="KW-0812">Transmembrane</keyword>
<keyword evidence="2" id="KW-1133">Transmembrane helix</keyword>
<sequence>MLNALFVLLVFALQVSRAHVYVPWPLEVKTNITLIKDQIIITTKSLRLEPIGLIIAAFFAFVMIIQFVGMICHRFHTFSHILASVELSCCKQKVGDPKDDGFIGQDVIHAAKRMQRLKSIDGDDASTTESDESRQPEDRKTTRRLERRRKRGAKTGTLDAAFERRCKSYSADGLGGMHPMAVFNHFSDSTERRGAAEIARELGNHRMKTLDARDKHTAAVAAALSSGAQDASGHLDDRWY</sequence>
<feature type="chain" id="PRO_5004735187" evidence="3">
    <location>
        <begin position="19"/>
        <end position="240"/>
    </location>
</feature>
<organism evidence="4">
    <name type="scientific">Ixodes ricinus</name>
    <name type="common">Common tick</name>
    <name type="synonym">Acarus ricinus</name>
    <dbReference type="NCBI Taxonomy" id="34613"/>
    <lineage>
        <taxon>Eukaryota</taxon>
        <taxon>Metazoa</taxon>
        <taxon>Ecdysozoa</taxon>
        <taxon>Arthropoda</taxon>
        <taxon>Chelicerata</taxon>
        <taxon>Arachnida</taxon>
        <taxon>Acari</taxon>
        <taxon>Parasitiformes</taxon>
        <taxon>Ixodida</taxon>
        <taxon>Ixodoidea</taxon>
        <taxon>Ixodidae</taxon>
        <taxon>Ixodinae</taxon>
        <taxon>Ixodes</taxon>
    </lineage>
</organism>
<name>V5H665_IXORI</name>
<accession>V5H665</accession>
<protein>
    <submittedName>
        <fullName evidence="4">Putative krotzkopf verkehrt</fullName>
    </submittedName>
</protein>
<evidence type="ECO:0000256" key="3">
    <source>
        <dbReference type="SAM" id="SignalP"/>
    </source>
</evidence>
<feature type="transmembrane region" description="Helical" evidence="2">
    <location>
        <begin position="51"/>
        <end position="72"/>
    </location>
</feature>
<evidence type="ECO:0000256" key="2">
    <source>
        <dbReference type="SAM" id="Phobius"/>
    </source>
</evidence>
<feature type="compositionally biased region" description="Basic and acidic residues" evidence="1">
    <location>
        <begin position="131"/>
        <end position="144"/>
    </location>
</feature>
<reference evidence="4" key="1">
    <citation type="journal article" date="2015" name="Sci. Rep.">
        <title>Tissue- and time-dependent transcription in Ixodes ricinus salivary glands and midguts when blood feeding on the vertebrate host.</title>
        <authorList>
            <person name="Kotsyfakis M."/>
            <person name="Schwarz A."/>
            <person name="Erhart J."/>
            <person name="Ribeiro J.M."/>
        </authorList>
    </citation>
    <scope>NUCLEOTIDE SEQUENCE</scope>
    <source>
        <tissue evidence="4">Salivary gland and midgut</tissue>
    </source>
</reference>
<dbReference type="AlphaFoldDB" id="V5H665"/>